<feature type="non-terminal residue" evidence="2">
    <location>
        <position position="1"/>
    </location>
</feature>
<keyword evidence="1" id="KW-1133">Transmembrane helix</keyword>
<keyword evidence="1" id="KW-0812">Transmembrane</keyword>
<sequence>LVPVSETRSIVGALKCNSDGPTNQSINYGHFMYYQIHSLLLTYCLSLSIVTNYSL</sequence>
<dbReference type="EMBL" id="HACG01011401">
    <property type="protein sequence ID" value="CEK58266.1"/>
    <property type="molecule type" value="Transcribed_RNA"/>
</dbReference>
<feature type="transmembrane region" description="Helical" evidence="1">
    <location>
        <begin position="31"/>
        <end position="50"/>
    </location>
</feature>
<organism evidence="2">
    <name type="scientific">Arion vulgaris</name>
    <dbReference type="NCBI Taxonomy" id="1028688"/>
    <lineage>
        <taxon>Eukaryota</taxon>
        <taxon>Metazoa</taxon>
        <taxon>Spiralia</taxon>
        <taxon>Lophotrochozoa</taxon>
        <taxon>Mollusca</taxon>
        <taxon>Gastropoda</taxon>
        <taxon>Heterobranchia</taxon>
        <taxon>Euthyneura</taxon>
        <taxon>Panpulmonata</taxon>
        <taxon>Eupulmonata</taxon>
        <taxon>Stylommatophora</taxon>
        <taxon>Helicina</taxon>
        <taxon>Arionoidea</taxon>
        <taxon>Arionidae</taxon>
        <taxon>Arion</taxon>
    </lineage>
</organism>
<name>A0A0B6YR57_9EUPU</name>
<reference evidence="2" key="1">
    <citation type="submission" date="2014-12" db="EMBL/GenBank/DDBJ databases">
        <title>Insight into the proteome of Arion vulgaris.</title>
        <authorList>
            <person name="Aradska J."/>
            <person name="Bulat T."/>
            <person name="Smidak R."/>
            <person name="Sarate P."/>
            <person name="Gangsoo J."/>
            <person name="Sialana F."/>
            <person name="Bilban M."/>
            <person name="Lubec G."/>
        </authorList>
    </citation>
    <scope>NUCLEOTIDE SEQUENCE</scope>
    <source>
        <tissue evidence="2">Skin</tissue>
    </source>
</reference>
<evidence type="ECO:0000313" key="2">
    <source>
        <dbReference type="EMBL" id="CEK58266.1"/>
    </source>
</evidence>
<protein>
    <submittedName>
        <fullName evidence="2">Uncharacterized protein</fullName>
    </submittedName>
</protein>
<proteinExistence type="predicted"/>
<dbReference type="AlphaFoldDB" id="A0A0B6YR57"/>
<keyword evidence="1" id="KW-0472">Membrane</keyword>
<gene>
    <name evidence="2" type="primary">ORF32494</name>
</gene>
<evidence type="ECO:0000256" key="1">
    <source>
        <dbReference type="SAM" id="Phobius"/>
    </source>
</evidence>
<accession>A0A0B6YR57</accession>